<sequence>MGSMGSMARPSGPTSQTLRAPPARLSPLVALENGREYAVQLRAEELDLNSFRTARKAPGEVVPKAGVLEDDELREHGIYAHWRHASRAASGCAVSPARATLVGSPFPSLWIAHFDINEVNILVDSNRQVTSIIDWELSRPLPFGVGFGRIHIIAGEFNEGKFYMPECFVEAEKAFWHAVRGGMSAERRELLECTADVVQLAVLVGTLTGRVEGTQFYSIGGGSLVLPHARILLRDPLPRPSQLIHLIGDQRINMLQTDEHPLLSGWGVVLVFSEIHGTDG</sequence>
<dbReference type="SUPFAM" id="SSF56112">
    <property type="entry name" value="Protein kinase-like (PK-like)"/>
    <property type="match status" value="1"/>
</dbReference>
<accession>J3NJZ5</accession>
<dbReference type="VEuPathDB" id="FungiDB:GGTG_01577"/>
<dbReference type="EnsemblFungi" id="EJT81599">
    <property type="protein sequence ID" value="EJT81599"/>
    <property type="gene ID" value="GGTG_01577"/>
</dbReference>
<evidence type="ECO:0000313" key="3">
    <source>
        <dbReference type="EnsemblFungi" id="EJT81599"/>
    </source>
</evidence>
<dbReference type="GeneID" id="20342035"/>
<dbReference type="EMBL" id="GL385395">
    <property type="protein sequence ID" value="EJT81599.1"/>
    <property type="molecule type" value="Genomic_DNA"/>
</dbReference>
<reference evidence="3" key="5">
    <citation type="submission" date="2018-04" db="UniProtKB">
        <authorList>
            <consortium name="EnsemblFungi"/>
        </authorList>
    </citation>
    <scope>IDENTIFICATION</scope>
    <source>
        <strain evidence="3">R3-111a-1</strain>
    </source>
</reference>
<feature type="region of interest" description="Disordered" evidence="1">
    <location>
        <begin position="1"/>
        <end position="23"/>
    </location>
</feature>
<reference evidence="4" key="1">
    <citation type="submission" date="2010-07" db="EMBL/GenBank/DDBJ databases">
        <title>The genome sequence of Gaeumannomyces graminis var. tritici strain R3-111a-1.</title>
        <authorList>
            <consortium name="The Broad Institute Genome Sequencing Platform"/>
            <person name="Ma L.-J."/>
            <person name="Dead R."/>
            <person name="Young S."/>
            <person name="Zeng Q."/>
            <person name="Koehrsen M."/>
            <person name="Alvarado L."/>
            <person name="Berlin A."/>
            <person name="Chapman S.B."/>
            <person name="Chen Z."/>
            <person name="Freedman E."/>
            <person name="Gellesch M."/>
            <person name="Goldberg J."/>
            <person name="Griggs A."/>
            <person name="Gujja S."/>
            <person name="Heilman E.R."/>
            <person name="Heiman D."/>
            <person name="Hepburn T."/>
            <person name="Howarth C."/>
            <person name="Jen D."/>
            <person name="Larson L."/>
            <person name="Mehta T."/>
            <person name="Neiman D."/>
            <person name="Pearson M."/>
            <person name="Roberts A."/>
            <person name="Saif S."/>
            <person name="Shea T."/>
            <person name="Shenoy N."/>
            <person name="Sisk P."/>
            <person name="Stolte C."/>
            <person name="Sykes S."/>
            <person name="Walk T."/>
            <person name="White J."/>
            <person name="Yandava C."/>
            <person name="Haas B."/>
            <person name="Nusbaum C."/>
            <person name="Birren B."/>
        </authorList>
    </citation>
    <scope>NUCLEOTIDE SEQUENCE [LARGE SCALE GENOMIC DNA]</scope>
    <source>
        <strain evidence="4">R3-111a-1</strain>
    </source>
</reference>
<evidence type="ECO:0000256" key="1">
    <source>
        <dbReference type="SAM" id="MobiDB-lite"/>
    </source>
</evidence>
<proteinExistence type="predicted"/>
<dbReference type="AlphaFoldDB" id="J3NJZ5"/>
<reference evidence="3" key="4">
    <citation type="journal article" date="2015" name="G3 (Bethesda)">
        <title>Genome sequences of three phytopathogenic species of the Magnaporthaceae family of fungi.</title>
        <authorList>
            <person name="Okagaki L.H."/>
            <person name="Nunes C.C."/>
            <person name="Sailsbery J."/>
            <person name="Clay B."/>
            <person name="Brown D."/>
            <person name="John T."/>
            <person name="Oh Y."/>
            <person name="Young N."/>
            <person name="Fitzgerald M."/>
            <person name="Haas B.J."/>
            <person name="Zeng Q."/>
            <person name="Young S."/>
            <person name="Adiconis X."/>
            <person name="Fan L."/>
            <person name="Levin J.Z."/>
            <person name="Mitchell T.K."/>
            <person name="Okubara P.A."/>
            <person name="Farman M.L."/>
            <person name="Kohn L.M."/>
            <person name="Birren B."/>
            <person name="Ma L.-J."/>
            <person name="Dean R.A."/>
        </authorList>
    </citation>
    <scope>NUCLEOTIDE SEQUENCE</scope>
    <source>
        <strain evidence="3">R3-111a-1</strain>
    </source>
</reference>
<evidence type="ECO:0000313" key="4">
    <source>
        <dbReference type="Proteomes" id="UP000006039"/>
    </source>
</evidence>
<organism evidence="2">
    <name type="scientific">Gaeumannomyces tritici (strain R3-111a-1)</name>
    <name type="common">Wheat and barley take-all root rot fungus</name>
    <name type="synonym">Gaeumannomyces graminis var. tritici</name>
    <dbReference type="NCBI Taxonomy" id="644352"/>
    <lineage>
        <taxon>Eukaryota</taxon>
        <taxon>Fungi</taxon>
        <taxon>Dikarya</taxon>
        <taxon>Ascomycota</taxon>
        <taxon>Pezizomycotina</taxon>
        <taxon>Sordariomycetes</taxon>
        <taxon>Sordariomycetidae</taxon>
        <taxon>Magnaporthales</taxon>
        <taxon>Magnaporthaceae</taxon>
        <taxon>Gaeumannomyces</taxon>
    </lineage>
</organism>
<dbReference type="OrthoDB" id="5598852at2759"/>
<evidence type="ECO:0000313" key="2">
    <source>
        <dbReference type="EMBL" id="EJT81599.1"/>
    </source>
</evidence>
<reference evidence="2" key="3">
    <citation type="submission" date="2010-09" db="EMBL/GenBank/DDBJ databases">
        <title>Annotation of Gaeumannomyces graminis var. tritici R3-111a-1.</title>
        <authorList>
            <consortium name="The Broad Institute Genome Sequencing Platform"/>
            <person name="Ma L.-J."/>
            <person name="Dead R."/>
            <person name="Young S.K."/>
            <person name="Zeng Q."/>
            <person name="Gargeya S."/>
            <person name="Fitzgerald M."/>
            <person name="Haas B."/>
            <person name="Abouelleil A."/>
            <person name="Alvarado L."/>
            <person name="Arachchi H.M."/>
            <person name="Berlin A."/>
            <person name="Brown A."/>
            <person name="Chapman S.B."/>
            <person name="Chen Z."/>
            <person name="Dunbar C."/>
            <person name="Freedman E."/>
            <person name="Gearin G."/>
            <person name="Gellesch M."/>
            <person name="Goldberg J."/>
            <person name="Griggs A."/>
            <person name="Gujja S."/>
            <person name="Heiman D."/>
            <person name="Howarth C."/>
            <person name="Larson L."/>
            <person name="Lui A."/>
            <person name="MacDonald P.J.P."/>
            <person name="Mehta T."/>
            <person name="Montmayeur A."/>
            <person name="Murphy C."/>
            <person name="Neiman D."/>
            <person name="Pearson M."/>
            <person name="Priest M."/>
            <person name="Roberts A."/>
            <person name="Saif S."/>
            <person name="Shea T."/>
            <person name="Shenoy N."/>
            <person name="Sisk P."/>
            <person name="Stolte C."/>
            <person name="Sykes S."/>
            <person name="Yandava C."/>
            <person name="Wortman J."/>
            <person name="Nusbaum C."/>
            <person name="Birren B."/>
        </authorList>
    </citation>
    <scope>NUCLEOTIDE SEQUENCE</scope>
    <source>
        <strain evidence="2">R3-111a-1</strain>
    </source>
</reference>
<protein>
    <recommendedName>
        <fullName evidence="5">Aminoglycoside phosphotransferase domain-containing protein</fullName>
    </recommendedName>
</protein>
<evidence type="ECO:0008006" key="5">
    <source>
        <dbReference type="Google" id="ProtNLM"/>
    </source>
</evidence>
<dbReference type="RefSeq" id="XP_009217608.1">
    <property type="nucleotide sequence ID" value="XM_009219344.1"/>
</dbReference>
<keyword evidence="4" id="KW-1185">Reference proteome</keyword>
<dbReference type="STRING" id="644352.J3NJZ5"/>
<dbReference type="InterPro" id="IPR011009">
    <property type="entry name" value="Kinase-like_dom_sf"/>
</dbReference>
<dbReference type="Proteomes" id="UP000006039">
    <property type="component" value="Unassembled WGS sequence"/>
</dbReference>
<dbReference type="HOGENOM" id="CLU_994149_0_0_1"/>
<name>J3NJZ5_GAET3</name>
<reference evidence="2" key="2">
    <citation type="submission" date="2010-07" db="EMBL/GenBank/DDBJ databases">
        <authorList>
            <consortium name="The Broad Institute Genome Sequencing Platform"/>
            <consortium name="Broad Institute Genome Sequencing Center for Infectious Disease"/>
            <person name="Ma L.-J."/>
            <person name="Dead R."/>
            <person name="Young S."/>
            <person name="Zeng Q."/>
            <person name="Koehrsen M."/>
            <person name="Alvarado L."/>
            <person name="Berlin A."/>
            <person name="Chapman S.B."/>
            <person name="Chen Z."/>
            <person name="Freedman E."/>
            <person name="Gellesch M."/>
            <person name="Goldberg J."/>
            <person name="Griggs A."/>
            <person name="Gujja S."/>
            <person name="Heilman E.R."/>
            <person name="Heiman D."/>
            <person name="Hepburn T."/>
            <person name="Howarth C."/>
            <person name="Jen D."/>
            <person name="Larson L."/>
            <person name="Mehta T."/>
            <person name="Neiman D."/>
            <person name="Pearson M."/>
            <person name="Roberts A."/>
            <person name="Saif S."/>
            <person name="Shea T."/>
            <person name="Shenoy N."/>
            <person name="Sisk P."/>
            <person name="Stolte C."/>
            <person name="Sykes S."/>
            <person name="Walk T."/>
            <person name="White J."/>
            <person name="Yandava C."/>
            <person name="Haas B."/>
            <person name="Nusbaum C."/>
            <person name="Birren B."/>
        </authorList>
    </citation>
    <scope>NUCLEOTIDE SEQUENCE</scope>
    <source>
        <strain evidence="2">R3-111a-1</strain>
    </source>
</reference>
<gene>
    <name evidence="3" type="primary">20342035</name>
    <name evidence="2" type="ORF">GGTG_01577</name>
</gene>
<dbReference type="eggNOG" id="ENOG502SP4H">
    <property type="taxonomic scope" value="Eukaryota"/>
</dbReference>